<evidence type="ECO:0000256" key="3">
    <source>
        <dbReference type="ARBA" id="ARBA00022730"/>
    </source>
</evidence>
<dbReference type="InterPro" id="IPR023153">
    <property type="entry name" value="DarP_sf"/>
</dbReference>
<keyword evidence="3 5" id="KW-0699">rRNA-binding</keyword>
<keyword evidence="7" id="KW-1185">Reference proteome</keyword>
<dbReference type="PANTHER" id="PTHR38101">
    <property type="entry name" value="UPF0307 PROTEIN YJGA"/>
    <property type="match status" value="1"/>
</dbReference>
<dbReference type="Proteomes" id="UP000070299">
    <property type="component" value="Unassembled WGS sequence"/>
</dbReference>
<dbReference type="PIRSF" id="PIRSF016183">
    <property type="entry name" value="UCP016183"/>
    <property type="match status" value="1"/>
</dbReference>
<accession>A0A136A4F5</accession>
<organism evidence="6 7">
    <name type="scientific">Paraglaciecola hydrolytica</name>
    <dbReference type="NCBI Taxonomy" id="1799789"/>
    <lineage>
        <taxon>Bacteria</taxon>
        <taxon>Pseudomonadati</taxon>
        <taxon>Pseudomonadota</taxon>
        <taxon>Gammaproteobacteria</taxon>
        <taxon>Alteromonadales</taxon>
        <taxon>Alteromonadaceae</taxon>
        <taxon>Paraglaciecola</taxon>
    </lineage>
</organism>
<dbReference type="OrthoDB" id="5293604at2"/>
<evidence type="ECO:0000256" key="5">
    <source>
        <dbReference type="HAMAP-Rule" id="MF_00765"/>
    </source>
</evidence>
<dbReference type="GO" id="GO:0019843">
    <property type="term" value="F:rRNA binding"/>
    <property type="evidence" value="ECO:0007669"/>
    <property type="project" value="UniProtKB-UniRule"/>
</dbReference>
<dbReference type="STRING" id="1799789.AX660_09000"/>
<dbReference type="AlphaFoldDB" id="A0A136A4F5"/>
<keyword evidence="1 5" id="KW-0963">Cytoplasm</keyword>
<dbReference type="PANTHER" id="PTHR38101:SF1">
    <property type="entry name" value="UPF0307 PROTEIN YJGA"/>
    <property type="match status" value="1"/>
</dbReference>
<sequence length="179" mass="20483">MAAPKKNKDVESDFDIENESEILSKTQLKNQMLDLQKLGESLIELSPSELAKIPMDEALLDAVMLARRITRKKEGFRRQLQLIGKMMRQRDTVAIEQAIGVIRSAHQTSSAAFHKIEVLRNNVINGNEEKIEKAISQHPLLDRQKLRQFARQAQKQQAENKPPKAARELFKYLQEVING</sequence>
<proteinExistence type="inferred from homology"/>
<keyword evidence="2 5" id="KW-0690">Ribosome biogenesis</keyword>
<dbReference type="SUPFAM" id="SSF158710">
    <property type="entry name" value="PSPTO4464-like"/>
    <property type="match status" value="1"/>
</dbReference>
<evidence type="ECO:0000256" key="4">
    <source>
        <dbReference type="ARBA" id="ARBA00022884"/>
    </source>
</evidence>
<dbReference type="RefSeq" id="WP_068373972.1">
    <property type="nucleotide sequence ID" value="NZ_LSNE01000003.1"/>
</dbReference>
<evidence type="ECO:0000313" key="7">
    <source>
        <dbReference type="Proteomes" id="UP000070299"/>
    </source>
</evidence>
<evidence type="ECO:0000256" key="1">
    <source>
        <dbReference type="ARBA" id="ARBA00022490"/>
    </source>
</evidence>
<evidence type="ECO:0000313" key="6">
    <source>
        <dbReference type="EMBL" id="KXI30125.1"/>
    </source>
</evidence>
<comment type="subcellular location">
    <subcellularLocation>
        <location evidence="5">Cytoplasm</location>
    </subcellularLocation>
    <text evidence="5">Associates with late stage pre-50S ribosomal subunits.</text>
</comment>
<gene>
    <name evidence="5" type="primary">darP</name>
    <name evidence="6" type="ORF">AX660_09000</name>
</gene>
<dbReference type="NCBIfam" id="NF003593">
    <property type="entry name" value="PRK05255.1-1"/>
    <property type="match status" value="1"/>
</dbReference>
<comment type="similarity">
    <text evidence="5">Belongs to the DarP family.</text>
</comment>
<dbReference type="HAMAP" id="MF_00765">
    <property type="entry name" value="DarP"/>
    <property type="match status" value="1"/>
</dbReference>
<protein>
    <recommendedName>
        <fullName evidence="5">Dual-action ribosomal maturation protein DarP</fullName>
    </recommendedName>
    <alternativeName>
        <fullName evidence="5">Large ribosomal subunit assembly factor DarP</fullName>
    </alternativeName>
</protein>
<dbReference type="Gene3D" id="1.10.60.30">
    <property type="entry name" value="PSPTO4464-like domains"/>
    <property type="match status" value="2"/>
</dbReference>
<comment type="caution">
    <text evidence="6">The sequence shown here is derived from an EMBL/GenBank/DDBJ whole genome shotgun (WGS) entry which is preliminary data.</text>
</comment>
<evidence type="ECO:0000256" key="2">
    <source>
        <dbReference type="ARBA" id="ARBA00022517"/>
    </source>
</evidence>
<dbReference type="EMBL" id="LSNE01000003">
    <property type="protein sequence ID" value="KXI30125.1"/>
    <property type="molecule type" value="Genomic_DNA"/>
</dbReference>
<dbReference type="GO" id="GO:0043022">
    <property type="term" value="F:ribosome binding"/>
    <property type="evidence" value="ECO:0007669"/>
    <property type="project" value="UniProtKB-UniRule"/>
</dbReference>
<dbReference type="GO" id="GO:1902626">
    <property type="term" value="P:assembly of large subunit precursor of preribosome"/>
    <property type="evidence" value="ECO:0007669"/>
    <property type="project" value="UniProtKB-UniRule"/>
</dbReference>
<dbReference type="InterPro" id="IPR006839">
    <property type="entry name" value="DarP"/>
</dbReference>
<dbReference type="Pfam" id="PF04751">
    <property type="entry name" value="DarP"/>
    <property type="match status" value="1"/>
</dbReference>
<name>A0A136A4F5_9ALTE</name>
<keyword evidence="4 5" id="KW-0694">RNA-binding</keyword>
<dbReference type="CDD" id="cd16331">
    <property type="entry name" value="YjgA-like"/>
    <property type="match status" value="1"/>
</dbReference>
<dbReference type="GO" id="GO:0005829">
    <property type="term" value="C:cytosol"/>
    <property type="evidence" value="ECO:0007669"/>
    <property type="project" value="TreeGrafter"/>
</dbReference>
<comment type="function">
    <text evidence="5">Member of a network of 50S ribosomal subunit biogenesis factors which assembles along the 30S-50S interface, preventing incorrect 23S rRNA structures from forming. Promotes peptidyl transferase center (PTC) maturation.</text>
</comment>
<reference evidence="7" key="1">
    <citation type="submission" date="2016-02" db="EMBL/GenBank/DDBJ databases">
        <authorList>
            <person name="Schultz-Johansen M."/>
            <person name="Glaring M.A."/>
            <person name="Bech P.K."/>
            <person name="Stougaard P."/>
        </authorList>
    </citation>
    <scope>NUCLEOTIDE SEQUENCE [LARGE SCALE GENOMIC DNA]</scope>
    <source>
        <strain evidence="7">S66</strain>
    </source>
</reference>